<dbReference type="PANTHER" id="PTHR37352:SF1">
    <property type="entry name" value="TESTIS-SPECIFIC GENE 13 PROTEIN"/>
    <property type="match status" value="1"/>
</dbReference>
<dbReference type="Proteomes" id="UP000014760">
    <property type="component" value="Unassembled WGS sequence"/>
</dbReference>
<dbReference type="HOGENOM" id="CLU_396505_0_0_1"/>
<sequence length="695" mass="79607">MDNKCGYSPRCLLMVYRLKLHDSLVYSTACLLDSDLCSESDCDGEAVPEEDSKGASGQEKAEEPAKPVKRMKRLQSRERSSDHRRQELESYWNLSVKLYQLPGLLCVKCVFFAAILVFMSSGYVVSDGTCITWAGIVELRNEEAFSNTTNSSMFSVLHIQGLFSTSFSYIVTTWHVLAHKMSSGSHYRRNFENWHQIQAEVQEEQQRRLRCKIGLQKELIKTQDELHHRLVRQREDAASQEREKQRSAWKAQADALQDHNRPRLQQKKKTKPKSGKSEVTSLAGSNAKVIRHKDSNLTPTSNELKPAQHVVLTSPGLSVQEEEEEEEEDSYIQEDVPWHHEQLYKLYGKKADYFLHPKFEAEKRRLATEGNPKLRSYAGRIGANYLWSSLRNESLDKLIAADACIPLELKSAYSAFVRQQLTQRRKPIKRNFYAEEDVPDMGRLTDQSRMNAAQDLKYRVDLMFRSSQTNEDRSGVLLFNNPLPTQEIRADEQGVARYMPSWLQEDHDTQEPHLSYKKWLQDKAPASRPADRSQKSQKAEPTVKLPKCVFLTEKDSKCKGEFSQRHRELEEMKSNPFLAAKRFQSALPLDAVQQVTPEQQRPNSECTWNTASGWQPLSMSALSEYSKKKPGLGQGSFSQARKLLIPVHAVEGHQAPCSIHAQDLSTHRPQHWRALQWNDASVKCGITKIAMAQNR</sequence>
<organism evidence="2">
    <name type="scientific">Capitella teleta</name>
    <name type="common">Polychaete worm</name>
    <dbReference type="NCBI Taxonomy" id="283909"/>
    <lineage>
        <taxon>Eukaryota</taxon>
        <taxon>Metazoa</taxon>
        <taxon>Spiralia</taxon>
        <taxon>Lophotrochozoa</taxon>
        <taxon>Annelida</taxon>
        <taxon>Polychaeta</taxon>
        <taxon>Sedentaria</taxon>
        <taxon>Scolecida</taxon>
        <taxon>Capitellidae</taxon>
        <taxon>Capitella</taxon>
    </lineage>
</organism>
<gene>
    <name evidence="2" type="ORF">CAPTEDRAFT_225307</name>
</gene>
<proteinExistence type="predicted"/>
<dbReference type="OMA" id="ECVHANI"/>
<evidence type="ECO:0000313" key="3">
    <source>
        <dbReference type="EnsemblMetazoa" id="CapteP225307"/>
    </source>
</evidence>
<reference evidence="4" key="1">
    <citation type="submission" date="2012-12" db="EMBL/GenBank/DDBJ databases">
        <authorList>
            <person name="Hellsten U."/>
            <person name="Grimwood J."/>
            <person name="Chapman J.A."/>
            <person name="Shapiro H."/>
            <person name="Aerts A."/>
            <person name="Otillar R.P."/>
            <person name="Terry A.Y."/>
            <person name="Boore J.L."/>
            <person name="Simakov O."/>
            <person name="Marletaz F."/>
            <person name="Cho S.-J."/>
            <person name="Edsinger-Gonzales E."/>
            <person name="Havlak P."/>
            <person name="Kuo D.-H."/>
            <person name="Larsson T."/>
            <person name="Lv J."/>
            <person name="Arendt D."/>
            <person name="Savage R."/>
            <person name="Osoegawa K."/>
            <person name="de Jong P."/>
            <person name="Lindberg D.R."/>
            <person name="Seaver E.C."/>
            <person name="Weisblat D.A."/>
            <person name="Putnam N.H."/>
            <person name="Grigoriev I.V."/>
            <person name="Rokhsar D.S."/>
        </authorList>
    </citation>
    <scope>NUCLEOTIDE SEQUENCE</scope>
    <source>
        <strain evidence="4">I ESC-2004</strain>
    </source>
</reference>
<feature type="region of interest" description="Disordered" evidence="1">
    <location>
        <begin position="41"/>
        <end position="82"/>
    </location>
</feature>
<reference evidence="3" key="3">
    <citation type="submission" date="2015-06" db="UniProtKB">
        <authorList>
            <consortium name="EnsemblMetazoa"/>
        </authorList>
    </citation>
    <scope>IDENTIFICATION</scope>
</reference>
<reference evidence="2 4" key="2">
    <citation type="journal article" date="2013" name="Nature">
        <title>Insights into bilaterian evolution from three spiralian genomes.</title>
        <authorList>
            <person name="Simakov O."/>
            <person name="Marletaz F."/>
            <person name="Cho S.J."/>
            <person name="Edsinger-Gonzales E."/>
            <person name="Havlak P."/>
            <person name="Hellsten U."/>
            <person name="Kuo D.H."/>
            <person name="Larsson T."/>
            <person name="Lv J."/>
            <person name="Arendt D."/>
            <person name="Savage R."/>
            <person name="Osoegawa K."/>
            <person name="de Jong P."/>
            <person name="Grimwood J."/>
            <person name="Chapman J.A."/>
            <person name="Shapiro H."/>
            <person name="Aerts A."/>
            <person name="Otillar R.P."/>
            <person name="Terry A.Y."/>
            <person name="Boore J.L."/>
            <person name="Grigoriev I.V."/>
            <person name="Lindberg D.R."/>
            <person name="Seaver E.C."/>
            <person name="Weisblat D.A."/>
            <person name="Putnam N.H."/>
            <person name="Rokhsar D.S."/>
        </authorList>
    </citation>
    <scope>NUCLEOTIDE SEQUENCE</scope>
    <source>
        <strain evidence="2 4">I ESC-2004</strain>
    </source>
</reference>
<protein>
    <submittedName>
        <fullName evidence="2 3">Uncharacterized protein</fullName>
    </submittedName>
</protein>
<feature type="compositionally biased region" description="Basic and acidic residues" evidence="1">
    <location>
        <begin position="233"/>
        <end position="246"/>
    </location>
</feature>
<dbReference type="EMBL" id="KB311026">
    <property type="protein sequence ID" value="ELT90193.1"/>
    <property type="molecule type" value="Genomic_DNA"/>
</dbReference>
<dbReference type="PANTHER" id="PTHR37352">
    <property type="entry name" value="TESTIS-SPECIFIC GENE 13 PROTEIN"/>
    <property type="match status" value="1"/>
</dbReference>
<dbReference type="InterPro" id="IPR029241">
    <property type="entry name" value="TSGA13"/>
</dbReference>
<evidence type="ECO:0000256" key="1">
    <source>
        <dbReference type="SAM" id="MobiDB-lite"/>
    </source>
</evidence>
<dbReference type="OrthoDB" id="9946729at2759"/>
<evidence type="ECO:0000313" key="2">
    <source>
        <dbReference type="EMBL" id="ELT90193.1"/>
    </source>
</evidence>
<feature type="region of interest" description="Disordered" evidence="1">
    <location>
        <begin position="233"/>
        <end position="307"/>
    </location>
</feature>
<dbReference type="STRING" id="283909.R7T8X7"/>
<dbReference type="AlphaFoldDB" id="R7T8X7"/>
<feature type="compositionally biased region" description="Basic residues" evidence="1">
    <location>
        <begin position="262"/>
        <end position="274"/>
    </location>
</feature>
<dbReference type="EMBL" id="AMQN01014500">
    <property type="status" value="NOT_ANNOTATED_CDS"/>
    <property type="molecule type" value="Genomic_DNA"/>
</dbReference>
<accession>R7T8X7</accession>
<evidence type="ECO:0000313" key="4">
    <source>
        <dbReference type="Proteomes" id="UP000014760"/>
    </source>
</evidence>
<dbReference type="EnsemblMetazoa" id="CapteT225307">
    <property type="protein sequence ID" value="CapteP225307"/>
    <property type="gene ID" value="CapteG225307"/>
</dbReference>
<keyword evidence="4" id="KW-1185">Reference proteome</keyword>
<name>R7T8X7_CAPTE</name>